<dbReference type="InterPro" id="IPR006839">
    <property type="entry name" value="DarP"/>
</dbReference>
<evidence type="ECO:0000313" key="3">
    <source>
        <dbReference type="Proteomes" id="UP000734854"/>
    </source>
</evidence>
<keyword evidence="3" id="KW-1185">Reference proteome</keyword>
<evidence type="ECO:0000313" key="2">
    <source>
        <dbReference type="EMBL" id="KAG6481611.1"/>
    </source>
</evidence>
<comment type="caution">
    <text evidence="2">The sequence shown here is derived from an EMBL/GenBank/DDBJ whole genome shotgun (WGS) entry which is preliminary data.</text>
</comment>
<dbReference type="Gene3D" id="1.10.60.30">
    <property type="entry name" value="PSPTO4464-like domains"/>
    <property type="match status" value="1"/>
</dbReference>
<dbReference type="SUPFAM" id="SSF158710">
    <property type="entry name" value="PSPTO4464-like"/>
    <property type="match status" value="1"/>
</dbReference>
<dbReference type="Proteomes" id="UP000734854">
    <property type="component" value="Unassembled WGS sequence"/>
</dbReference>
<sequence length="195" mass="21791">MAQAAVVIPLRHSPWPRLASLFSPGNHPHLFSSSARALRPLAPQVTDGDEEGETDAPAVKKSRNELKREASRAVRWGMELAKFSTPQIKQVLRIASVEREVFEALTLVKRLGPDVREGRRRQFNYIGRLLRKAEPELMDALIQASKDGDNSRLLDLAGPEALSIEDDVEESTDDQEVVNDSWDSGEVRHACLDQM</sequence>
<gene>
    <name evidence="2" type="ORF">ZIOFF_058215</name>
</gene>
<dbReference type="PANTHER" id="PTHR36898">
    <property type="entry name" value="OSJNBB0026I12.6 PROTEIN"/>
    <property type="match status" value="1"/>
</dbReference>
<proteinExistence type="predicted"/>
<feature type="region of interest" description="Disordered" evidence="1">
    <location>
        <begin position="45"/>
        <end position="64"/>
    </location>
</feature>
<accession>A0A8J5FAR3</accession>
<evidence type="ECO:0000256" key="1">
    <source>
        <dbReference type="SAM" id="MobiDB-lite"/>
    </source>
</evidence>
<dbReference type="PANTHER" id="PTHR36898:SF1">
    <property type="entry name" value="OS04G0250700 PROTEIN"/>
    <property type="match status" value="1"/>
</dbReference>
<protein>
    <submittedName>
        <fullName evidence="2">Uncharacterized protein</fullName>
    </submittedName>
</protein>
<dbReference type="CDD" id="cd16331">
    <property type="entry name" value="YjgA-like"/>
    <property type="match status" value="1"/>
</dbReference>
<reference evidence="2 3" key="1">
    <citation type="submission" date="2020-08" db="EMBL/GenBank/DDBJ databases">
        <title>Plant Genome Project.</title>
        <authorList>
            <person name="Zhang R.-G."/>
        </authorList>
    </citation>
    <scope>NUCLEOTIDE SEQUENCE [LARGE SCALE GENOMIC DNA]</scope>
    <source>
        <tissue evidence="2">Rhizome</tissue>
    </source>
</reference>
<dbReference type="AlphaFoldDB" id="A0A8J5FAR3"/>
<name>A0A8J5FAR3_ZINOF</name>
<organism evidence="2 3">
    <name type="scientific">Zingiber officinale</name>
    <name type="common">Ginger</name>
    <name type="synonym">Amomum zingiber</name>
    <dbReference type="NCBI Taxonomy" id="94328"/>
    <lineage>
        <taxon>Eukaryota</taxon>
        <taxon>Viridiplantae</taxon>
        <taxon>Streptophyta</taxon>
        <taxon>Embryophyta</taxon>
        <taxon>Tracheophyta</taxon>
        <taxon>Spermatophyta</taxon>
        <taxon>Magnoliopsida</taxon>
        <taxon>Liliopsida</taxon>
        <taxon>Zingiberales</taxon>
        <taxon>Zingiberaceae</taxon>
        <taxon>Zingiber</taxon>
    </lineage>
</organism>
<dbReference type="EMBL" id="JACMSC010000016">
    <property type="protein sequence ID" value="KAG6481611.1"/>
    <property type="molecule type" value="Genomic_DNA"/>
</dbReference>
<dbReference type="InterPro" id="IPR023153">
    <property type="entry name" value="DarP_sf"/>
</dbReference>
<dbReference type="Pfam" id="PF04751">
    <property type="entry name" value="DarP"/>
    <property type="match status" value="1"/>
</dbReference>